<sequence length="236" mass="26536">MGCGLYSLLNKSNTTVNFHFTGARTRDHTSYPIQYLRMDSPAFTLRGYAKMILHAYKYPHRPVVGFLIGETRNNELICTDAIPVLHESASLSVALEAALMCIDDCTKDGHALAGLYFCNQSLSDNSLDPYAVRVAEKIVSNYPNTFLVQIGNSLLATRSLEPAIQVYALDNKLWKIKRFTILNEETVLPVVSSAVQTKLYLEIMDFENHLDNPVNDHWNTALNEKLERSSCRNACD</sequence>
<name>A0A3P7EW17_WUCBA</name>
<organism evidence="1 2">
    <name type="scientific">Wuchereria bancrofti</name>
    <dbReference type="NCBI Taxonomy" id="6293"/>
    <lineage>
        <taxon>Eukaryota</taxon>
        <taxon>Metazoa</taxon>
        <taxon>Ecdysozoa</taxon>
        <taxon>Nematoda</taxon>
        <taxon>Chromadorea</taxon>
        <taxon>Rhabditida</taxon>
        <taxon>Spirurina</taxon>
        <taxon>Spiruromorpha</taxon>
        <taxon>Filarioidea</taxon>
        <taxon>Onchocercidae</taxon>
        <taxon>Wuchereria</taxon>
    </lineage>
</organism>
<evidence type="ECO:0000313" key="1">
    <source>
        <dbReference type="EMBL" id="VDM20804.1"/>
    </source>
</evidence>
<reference evidence="1 2" key="1">
    <citation type="submission" date="2018-11" db="EMBL/GenBank/DDBJ databases">
        <authorList>
            <consortium name="Pathogen Informatics"/>
        </authorList>
    </citation>
    <scope>NUCLEOTIDE SEQUENCE [LARGE SCALE GENOMIC DNA]</scope>
</reference>
<dbReference type="PANTHER" id="PTHR12941:SF10">
    <property type="entry name" value="ER MEMBRANE PROTEIN COMPLEX SUBUNIT 8_9 HOMOLOG"/>
    <property type="match status" value="1"/>
</dbReference>
<dbReference type="AlphaFoldDB" id="A0A3P7EW17"/>
<dbReference type="FunCoup" id="A0A3P7EW17">
    <property type="interactions" value="2061"/>
</dbReference>
<dbReference type="OrthoDB" id="194468at2759"/>
<dbReference type="GO" id="GO:0072546">
    <property type="term" value="C:EMC complex"/>
    <property type="evidence" value="ECO:0007669"/>
    <property type="project" value="InterPro"/>
</dbReference>
<gene>
    <name evidence="1" type="ORF">WBA_LOCUS11530</name>
</gene>
<dbReference type="InParanoid" id="A0A3P7EW17"/>
<dbReference type="EMBL" id="UYWW01012377">
    <property type="protein sequence ID" value="VDM20804.1"/>
    <property type="molecule type" value="Genomic_DNA"/>
</dbReference>
<dbReference type="OMA" id="PHCAING"/>
<dbReference type="Proteomes" id="UP000270924">
    <property type="component" value="Unassembled WGS sequence"/>
</dbReference>
<dbReference type="CDD" id="cd08060">
    <property type="entry name" value="MPN_UPF0172"/>
    <property type="match status" value="1"/>
</dbReference>
<protein>
    <recommendedName>
        <fullName evidence="3">MPN domain-containing protein</fullName>
    </recommendedName>
</protein>
<dbReference type="InterPro" id="IPR005366">
    <property type="entry name" value="EMC8/9"/>
</dbReference>
<evidence type="ECO:0000313" key="2">
    <source>
        <dbReference type="Proteomes" id="UP000270924"/>
    </source>
</evidence>
<keyword evidence="2" id="KW-1185">Reference proteome</keyword>
<evidence type="ECO:0008006" key="3">
    <source>
        <dbReference type="Google" id="ProtNLM"/>
    </source>
</evidence>
<dbReference type="Pfam" id="PF03665">
    <property type="entry name" value="UPF0172"/>
    <property type="match status" value="1"/>
</dbReference>
<accession>A0A3P7EW17</accession>
<proteinExistence type="predicted"/>
<dbReference type="PANTHER" id="PTHR12941">
    <property type="entry name" value="ER MEMBRANE PROTEIN COMPLEX"/>
    <property type="match status" value="1"/>
</dbReference>